<dbReference type="PROSITE" id="PS00978">
    <property type="entry name" value="FAD_G3PDH_2"/>
    <property type="match status" value="1"/>
</dbReference>
<keyword evidence="6" id="KW-0274">FAD</keyword>
<evidence type="ECO:0000313" key="13">
    <source>
        <dbReference type="Proteomes" id="UP001282284"/>
    </source>
</evidence>
<accession>A0ABU4G424</accession>
<dbReference type="InterPro" id="IPR036188">
    <property type="entry name" value="FAD/NAD-bd_sf"/>
</dbReference>
<dbReference type="PRINTS" id="PR01001">
    <property type="entry name" value="FADG3PDH"/>
</dbReference>
<proteinExistence type="inferred from homology"/>
<comment type="cofactor">
    <cofactor evidence="1 9">
        <name>FAD</name>
        <dbReference type="ChEBI" id="CHEBI:57692"/>
    </cofactor>
</comment>
<comment type="pathway">
    <text evidence="2">Polyol metabolism; glycerol degradation via glycerol kinase pathway; glycerone phosphate from sn-glycerol 3-phosphate (aerobic route): step 1/1.</text>
</comment>
<dbReference type="Gene3D" id="3.50.50.60">
    <property type="entry name" value="FAD/NAD(P)-binding domain"/>
    <property type="match status" value="1"/>
</dbReference>
<gene>
    <name evidence="12" type="ORF">QT711_00800</name>
</gene>
<feature type="domain" description="FAD dependent oxidoreductase" evidence="10">
    <location>
        <begin position="20"/>
        <end position="374"/>
    </location>
</feature>
<dbReference type="InterPro" id="IPR000447">
    <property type="entry name" value="G3P_DH_FAD-dep"/>
</dbReference>
<evidence type="ECO:0000256" key="7">
    <source>
        <dbReference type="ARBA" id="ARBA00023002"/>
    </source>
</evidence>
<dbReference type="PANTHER" id="PTHR11985:SF35">
    <property type="entry name" value="ANAEROBIC GLYCEROL-3-PHOSPHATE DEHYDROGENASE SUBUNIT A"/>
    <property type="match status" value="1"/>
</dbReference>
<evidence type="ECO:0000256" key="5">
    <source>
        <dbReference type="ARBA" id="ARBA00022798"/>
    </source>
</evidence>
<dbReference type="SUPFAM" id="SSF54373">
    <property type="entry name" value="FAD-linked reductases, C-terminal domain"/>
    <property type="match status" value="1"/>
</dbReference>
<dbReference type="GO" id="GO:0016491">
    <property type="term" value="F:oxidoreductase activity"/>
    <property type="evidence" value="ECO:0007669"/>
    <property type="project" value="UniProtKB-KW"/>
</dbReference>
<evidence type="ECO:0000313" key="12">
    <source>
        <dbReference type="EMBL" id="MDW0111702.1"/>
    </source>
</evidence>
<evidence type="ECO:0000256" key="6">
    <source>
        <dbReference type="ARBA" id="ARBA00022827"/>
    </source>
</evidence>
<dbReference type="PANTHER" id="PTHR11985">
    <property type="entry name" value="GLYCEROL-3-PHOSPHATE DEHYDROGENASE"/>
    <property type="match status" value="1"/>
</dbReference>
<reference evidence="12 13" key="1">
    <citation type="submission" date="2023-06" db="EMBL/GenBank/DDBJ databases">
        <title>Sporosarcina sp. nov., isolated from Korean traditional fermented seafood 'Jeotgal'.</title>
        <authorList>
            <person name="Yang A.I."/>
            <person name="Shin N.-R."/>
        </authorList>
    </citation>
    <scope>NUCLEOTIDE SEQUENCE [LARGE SCALE GENOMIC DNA]</scope>
    <source>
        <strain evidence="12 13">KCTC13119</strain>
    </source>
</reference>
<dbReference type="SUPFAM" id="SSF51905">
    <property type="entry name" value="FAD/NAD(P)-binding domain"/>
    <property type="match status" value="1"/>
</dbReference>
<dbReference type="EMBL" id="JAUBDI010000001">
    <property type="protein sequence ID" value="MDW0111702.1"/>
    <property type="molecule type" value="Genomic_DNA"/>
</dbReference>
<dbReference type="Gene3D" id="1.10.8.870">
    <property type="entry name" value="Alpha-glycerophosphate oxidase, cap domain"/>
    <property type="match status" value="1"/>
</dbReference>
<keyword evidence="7 9" id="KW-0560">Oxidoreductase</keyword>
<sequence length="549" mass="61572">MLSAITRPKVKQFMGNYQFDLLVIGGGITGAGIALDAVTRGLSVALVDMQDFAAGTSSRSTKLVHGGLRYLKQMELKIVAETGRERETVYRNALHVTTPQRMLLPFHKGGTFGKLTTSAGLLVYDKLAGVKKDERREMLTAEQALEMEPLIREDGLLGGGHYVEYRTDDARLTIEVLKKASQKGALCLNYMKVQRFLYHKGKVMGAEIVDTLTGESMDVHASVVVNATGPWVDEVRAKDEVSNRKRLKLSKGIHIVLDQSIFPLRQAVYFDSPDERMIFAIPRGNKVYVGTTDTFFDGDRANPSATEEEINYLLEALLYMFPSVGVKREDVESTWAGVRPLIYEDGKDATEISRKDEIWEASTGLLTIAGGKLTGYRKMAETVVDQVVKRFPNTSFGPCVTEYLPLSGGEFDNEEHYQSFIESKSNEAQLYGLTKEEGRQLASLYGTNVDVVFNYVTATKNDPHQLPARWKAEILYAIHYEMAMTPADFFVRRTGDLYFNIRQVKQYREEVASYMAELLTYEAEVYEKLLTDLDERIIEAVGKGGEIVE</sequence>
<keyword evidence="13" id="KW-1185">Reference proteome</keyword>
<evidence type="ECO:0000256" key="3">
    <source>
        <dbReference type="ARBA" id="ARBA00007330"/>
    </source>
</evidence>
<name>A0ABU4G424_9BACL</name>
<dbReference type="InterPro" id="IPR038299">
    <property type="entry name" value="DAO_C_sf"/>
</dbReference>
<evidence type="ECO:0000256" key="2">
    <source>
        <dbReference type="ARBA" id="ARBA00004977"/>
    </source>
</evidence>
<evidence type="ECO:0000259" key="11">
    <source>
        <dbReference type="Pfam" id="PF16901"/>
    </source>
</evidence>
<keyword evidence="5" id="KW-0319">Glycerol metabolism</keyword>
<evidence type="ECO:0000256" key="9">
    <source>
        <dbReference type="RuleBase" id="RU361217"/>
    </source>
</evidence>
<comment type="catalytic activity">
    <reaction evidence="8 9">
        <text>a quinone + sn-glycerol 3-phosphate = dihydroxyacetone phosphate + a quinol</text>
        <dbReference type="Rhea" id="RHEA:18977"/>
        <dbReference type="ChEBI" id="CHEBI:24646"/>
        <dbReference type="ChEBI" id="CHEBI:57597"/>
        <dbReference type="ChEBI" id="CHEBI:57642"/>
        <dbReference type="ChEBI" id="CHEBI:132124"/>
        <dbReference type="EC" id="1.1.5.3"/>
    </reaction>
</comment>
<comment type="caution">
    <text evidence="12">The sequence shown here is derived from an EMBL/GenBank/DDBJ whole genome shotgun (WGS) entry which is preliminary data.</text>
</comment>
<feature type="domain" description="Alpha-glycerophosphate oxidase C-terminal" evidence="11">
    <location>
        <begin position="399"/>
        <end position="523"/>
    </location>
</feature>
<evidence type="ECO:0000256" key="4">
    <source>
        <dbReference type="ARBA" id="ARBA00022630"/>
    </source>
</evidence>
<evidence type="ECO:0000256" key="1">
    <source>
        <dbReference type="ARBA" id="ARBA00001974"/>
    </source>
</evidence>
<dbReference type="PROSITE" id="PS00977">
    <property type="entry name" value="FAD_G3PDH_1"/>
    <property type="match status" value="1"/>
</dbReference>
<dbReference type="EC" id="1.1.5.3" evidence="9"/>
<dbReference type="RefSeq" id="WP_317941588.1">
    <property type="nucleotide sequence ID" value="NZ_JAUBDI010000001.1"/>
</dbReference>
<dbReference type="Pfam" id="PF01266">
    <property type="entry name" value="DAO"/>
    <property type="match status" value="1"/>
</dbReference>
<dbReference type="Proteomes" id="UP001282284">
    <property type="component" value="Unassembled WGS sequence"/>
</dbReference>
<keyword evidence="4 9" id="KW-0285">Flavoprotein</keyword>
<protein>
    <recommendedName>
        <fullName evidence="9">Glycerol-3-phosphate dehydrogenase</fullName>
        <ecNumber evidence="9">1.1.5.3</ecNumber>
    </recommendedName>
</protein>
<dbReference type="InterPro" id="IPR031656">
    <property type="entry name" value="DAO_C"/>
</dbReference>
<dbReference type="InterPro" id="IPR006076">
    <property type="entry name" value="FAD-dep_OxRdtase"/>
</dbReference>
<evidence type="ECO:0000259" key="10">
    <source>
        <dbReference type="Pfam" id="PF01266"/>
    </source>
</evidence>
<organism evidence="12 13">
    <name type="scientific">Sporosarcina saromensis</name>
    <dbReference type="NCBI Taxonomy" id="359365"/>
    <lineage>
        <taxon>Bacteria</taxon>
        <taxon>Bacillati</taxon>
        <taxon>Bacillota</taxon>
        <taxon>Bacilli</taxon>
        <taxon>Bacillales</taxon>
        <taxon>Caryophanaceae</taxon>
        <taxon>Sporosarcina</taxon>
    </lineage>
</organism>
<evidence type="ECO:0000256" key="8">
    <source>
        <dbReference type="ARBA" id="ARBA00049055"/>
    </source>
</evidence>
<dbReference type="Gene3D" id="3.30.9.10">
    <property type="entry name" value="D-Amino Acid Oxidase, subunit A, domain 2"/>
    <property type="match status" value="1"/>
</dbReference>
<dbReference type="Pfam" id="PF16901">
    <property type="entry name" value="DAO_C"/>
    <property type="match status" value="1"/>
</dbReference>
<comment type="similarity">
    <text evidence="3 9">Belongs to the FAD-dependent glycerol-3-phosphate dehydrogenase family.</text>
</comment>